<dbReference type="Pfam" id="PF07715">
    <property type="entry name" value="Plug"/>
    <property type="match status" value="1"/>
</dbReference>
<comment type="similarity">
    <text evidence="2">Belongs to the TonB-dependent receptor family.</text>
</comment>
<protein>
    <submittedName>
        <fullName evidence="4">Plug domain-containing protein</fullName>
    </submittedName>
</protein>
<gene>
    <name evidence="4" type="ORF">J0X13_03895</name>
</gene>
<keyword evidence="2" id="KW-0812">Transmembrane</keyword>
<name>A0ABS3ETW5_9FLAO</name>
<keyword evidence="2" id="KW-0472">Membrane</keyword>
<evidence type="ECO:0000313" key="4">
    <source>
        <dbReference type="EMBL" id="MBO0329676.1"/>
    </source>
</evidence>
<comment type="subcellular location">
    <subcellularLocation>
        <location evidence="2">Cell outer membrane</location>
        <topology evidence="2">Multi-pass membrane protein</topology>
    </subcellularLocation>
</comment>
<evidence type="ECO:0000256" key="2">
    <source>
        <dbReference type="PROSITE-ProRule" id="PRU01360"/>
    </source>
</evidence>
<dbReference type="InterPro" id="IPR039426">
    <property type="entry name" value="TonB-dep_rcpt-like"/>
</dbReference>
<keyword evidence="2" id="KW-1134">Transmembrane beta strand</keyword>
<dbReference type="InterPro" id="IPR037066">
    <property type="entry name" value="Plug_dom_sf"/>
</dbReference>
<dbReference type="PROSITE" id="PS52016">
    <property type="entry name" value="TONB_DEPENDENT_REC_3"/>
    <property type="match status" value="1"/>
</dbReference>
<keyword evidence="1" id="KW-0732">Signal</keyword>
<accession>A0ABS3ETW5</accession>
<dbReference type="Gene3D" id="2.170.130.10">
    <property type="entry name" value="TonB-dependent receptor, plug domain"/>
    <property type="match status" value="1"/>
</dbReference>
<dbReference type="Proteomes" id="UP000664163">
    <property type="component" value="Unassembled WGS sequence"/>
</dbReference>
<comment type="caution">
    <text evidence="4">The sequence shown here is derived from an EMBL/GenBank/DDBJ whole genome shotgun (WGS) entry which is preliminary data.</text>
</comment>
<reference evidence="4 5" key="1">
    <citation type="submission" date="2021-03" db="EMBL/GenBank/DDBJ databases">
        <title>Muricauda sp. CAU 1631 isolated from Incheon.</title>
        <authorList>
            <person name="Kim W."/>
        </authorList>
    </citation>
    <scope>NUCLEOTIDE SEQUENCE [LARGE SCALE GENOMIC DNA]</scope>
    <source>
        <strain evidence="4 5">CAU 1631</strain>
    </source>
</reference>
<dbReference type="PANTHER" id="PTHR30069:SF29">
    <property type="entry name" value="HEMOGLOBIN AND HEMOGLOBIN-HAPTOGLOBIN-BINDING PROTEIN 1-RELATED"/>
    <property type="match status" value="1"/>
</dbReference>
<dbReference type="SUPFAM" id="SSF56935">
    <property type="entry name" value="Porins"/>
    <property type="match status" value="1"/>
</dbReference>
<evidence type="ECO:0000259" key="3">
    <source>
        <dbReference type="Pfam" id="PF07715"/>
    </source>
</evidence>
<dbReference type="PANTHER" id="PTHR30069">
    <property type="entry name" value="TONB-DEPENDENT OUTER MEMBRANE RECEPTOR"/>
    <property type="match status" value="1"/>
</dbReference>
<dbReference type="EMBL" id="JAFLND010000001">
    <property type="protein sequence ID" value="MBO0329676.1"/>
    <property type="molecule type" value="Genomic_DNA"/>
</dbReference>
<dbReference type="RefSeq" id="WP_207070139.1">
    <property type="nucleotide sequence ID" value="NZ_JAFLND010000001.1"/>
</dbReference>
<feature type="domain" description="TonB-dependent receptor plug" evidence="3">
    <location>
        <begin position="492"/>
        <end position="591"/>
    </location>
</feature>
<sequence length="688" mass="76726">MVQGQLELPKNIEPGQYTLKAYTRWSQNYGLYYSAIEQIQIGDLDNVIKTPSEHPVTITPEGGTLVNGYKNRIIIKTPTDGTLEPINKGKIIDENHEEIAKVTFFANGLGSAVFEPEENKKYHLELKNGRLVPLPKVTSQGYLLHVNNLDDSNASIRITASSGTQERNILLVGTSGGLTYFEKKLNFQNGKVLDLELDKSNFPFGVFVLKLVDNLGDELAKRPIWIAPKKLHIAIDNIGKDINMGLKTYKIRITDSNNKPVKSKLAISVNRVQDDFREELNSGFVGQQGLFTFFNGMDGNKVSVYRKESFLKDLYVLSSNGEMVTQFLDEDLTKGVRFPFQKGLEISGRAYDLNNMLLRNTKIQVMASSDEDLWIGEVKTDAMGFLRLKDIQIEGKATLVARTDGDETKSRLVKIVPLSEFEEQTEVQTPVMSKKSQPLEYQNPDGVESLSMEQPEKTIELDEVEVSKENTKRNYTPSLYGPSGPFTKVIRQDFENPKTLAQMLMSFPGVMVRGAETLSPSVKIMGTSGTILWVLDGFPLSQGGSGAQMGTSAASPLNEISALANNRDIERVELLKGPDASMYGSRASAGVFVIYTRKGNEREFIRRKEGQLDFEGYVIPMDFNRYKESLPPRKGKKMNLVYWNPKLETDENGEAVITFPAYPNNAKVKIETTTIAADGKIGFASLID</sequence>
<keyword evidence="2" id="KW-0998">Cell outer membrane</keyword>
<keyword evidence="2" id="KW-0813">Transport</keyword>
<evidence type="ECO:0000313" key="5">
    <source>
        <dbReference type="Proteomes" id="UP000664163"/>
    </source>
</evidence>
<keyword evidence="5" id="KW-1185">Reference proteome</keyword>
<evidence type="ECO:0000256" key="1">
    <source>
        <dbReference type="ARBA" id="ARBA00022729"/>
    </source>
</evidence>
<organism evidence="4 5">
    <name type="scientific">[Muricauda] lutisoli</name>
    <dbReference type="NCBI Taxonomy" id="2816035"/>
    <lineage>
        <taxon>Bacteria</taxon>
        <taxon>Pseudomonadati</taxon>
        <taxon>Bacteroidota</taxon>
        <taxon>Flavobacteriia</taxon>
        <taxon>Flavobacteriales</taxon>
        <taxon>Flavobacteriaceae</taxon>
        <taxon>Allomuricauda</taxon>
    </lineage>
</organism>
<dbReference type="InterPro" id="IPR012910">
    <property type="entry name" value="Plug_dom"/>
</dbReference>
<proteinExistence type="inferred from homology"/>